<dbReference type="Proteomes" id="UP000607653">
    <property type="component" value="Unassembled WGS sequence"/>
</dbReference>
<dbReference type="InterPro" id="IPR011009">
    <property type="entry name" value="Kinase-like_dom_sf"/>
</dbReference>
<dbReference type="GO" id="GO:0004672">
    <property type="term" value="F:protein kinase activity"/>
    <property type="evidence" value="ECO:0007669"/>
    <property type="project" value="InterPro"/>
</dbReference>
<gene>
    <name evidence="4" type="ORF">HUJ06_022489</name>
</gene>
<keyword evidence="2" id="KW-0067">ATP-binding</keyword>
<evidence type="ECO:0000256" key="2">
    <source>
        <dbReference type="ARBA" id="ARBA00022840"/>
    </source>
</evidence>
<dbReference type="GO" id="GO:0007166">
    <property type="term" value="P:cell surface receptor signaling pathway"/>
    <property type="evidence" value="ECO:0007669"/>
    <property type="project" value="InterPro"/>
</dbReference>
<dbReference type="InterPro" id="IPR045274">
    <property type="entry name" value="WAK-like"/>
</dbReference>
<dbReference type="EMBL" id="DUZY01000001">
    <property type="protein sequence ID" value="DAD21026.1"/>
    <property type="molecule type" value="Genomic_DNA"/>
</dbReference>
<dbReference type="PROSITE" id="PS50011">
    <property type="entry name" value="PROTEIN_KINASE_DOM"/>
    <property type="match status" value="1"/>
</dbReference>
<feature type="domain" description="Protein kinase" evidence="3">
    <location>
        <begin position="1"/>
        <end position="130"/>
    </location>
</feature>
<dbReference type="Gene3D" id="1.10.510.10">
    <property type="entry name" value="Transferase(Phosphotransferase) domain 1"/>
    <property type="match status" value="1"/>
</dbReference>
<reference evidence="4 5" key="1">
    <citation type="journal article" date="2020" name="Mol. Biol. Evol.">
        <title>Distinct Expression and Methylation Patterns for Genes with Different Fates following a Single Whole-Genome Duplication in Flowering Plants.</title>
        <authorList>
            <person name="Shi T."/>
            <person name="Rahmani R.S."/>
            <person name="Gugger P.F."/>
            <person name="Wang M."/>
            <person name="Li H."/>
            <person name="Zhang Y."/>
            <person name="Li Z."/>
            <person name="Wang Q."/>
            <person name="Van de Peer Y."/>
            <person name="Marchal K."/>
            <person name="Chen J."/>
        </authorList>
    </citation>
    <scope>NUCLEOTIDE SEQUENCE [LARGE SCALE GENOMIC DNA]</scope>
    <source>
        <tissue evidence="4">Leaf</tissue>
    </source>
</reference>
<evidence type="ECO:0000259" key="3">
    <source>
        <dbReference type="PROSITE" id="PS50011"/>
    </source>
</evidence>
<evidence type="ECO:0000256" key="1">
    <source>
        <dbReference type="ARBA" id="ARBA00022741"/>
    </source>
</evidence>
<evidence type="ECO:0000313" key="5">
    <source>
        <dbReference type="Proteomes" id="UP000607653"/>
    </source>
</evidence>
<dbReference type="PANTHER" id="PTHR27005:SF468">
    <property type="entry name" value="OS01G0310500 PROTEIN"/>
    <property type="match status" value="1"/>
</dbReference>
<dbReference type="InterPro" id="IPR000719">
    <property type="entry name" value="Prot_kinase_dom"/>
</dbReference>
<evidence type="ECO:0000313" key="4">
    <source>
        <dbReference type="EMBL" id="DAD21026.1"/>
    </source>
</evidence>
<dbReference type="SUPFAM" id="SSF56112">
    <property type="entry name" value="Protein kinase-like (PK-like)"/>
    <property type="match status" value="1"/>
</dbReference>
<accession>A0A822XQ18</accession>
<dbReference type="AlphaFoldDB" id="A0A822XQ18"/>
<name>A0A822XQ18_NELNU</name>
<keyword evidence="5" id="KW-1185">Reference proteome</keyword>
<comment type="caution">
    <text evidence="4">The sequence shown here is derived from an EMBL/GenBank/DDBJ whole genome shotgun (WGS) entry which is preliminary data.</text>
</comment>
<dbReference type="GO" id="GO:0005524">
    <property type="term" value="F:ATP binding"/>
    <property type="evidence" value="ECO:0007669"/>
    <property type="project" value="UniProtKB-KW"/>
</dbReference>
<dbReference type="PANTHER" id="PTHR27005">
    <property type="entry name" value="WALL-ASSOCIATED RECEPTOR KINASE-LIKE 21"/>
    <property type="match status" value="1"/>
</dbReference>
<sequence length="173" mass="19735">MQLSTLVQGTFGYIDPEYMQTRQLFDKSDVYSFGAVLVELLTGKKIYSDDRPEERKNMAKYFVLSMKQNRLFDVLEDEVMHGGNHTQLQGVANLAEQCLRLNGEERPTMREVAVELDYLRGRGVGKHSWVKENYDEESVHLLVESSLDSQIESSTRGIDSLKNQVILSLDGAR</sequence>
<proteinExistence type="predicted"/>
<organism evidence="4 5">
    <name type="scientific">Nelumbo nucifera</name>
    <name type="common">Sacred lotus</name>
    <dbReference type="NCBI Taxonomy" id="4432"/>
    <lineage>
        <taxon>Eukaryota</taxon>
        <taxon>Viridiplantae</taxon>
        <taxon>Streptophyta</taxon>
        <taxon>Embryophyta</taxon>
        <taxon>Tracheophyta</taxon>
        <taxon>Spermatophyta</taxon>
        <taxon>Magnoliopsida</taxon>
        <taxon>Proteales</taxon>
        <taxon>Nelumbonaceae</taxon>
        <taxon>Nelumbo</taxon>
    </lineage>
</organism>
<dbReference type="Pfam" id="PF00069">
    <property type="entry name" value="Pkinase"/>
    <property type="match status" value="1"/>
</dbReference>
<protein>
    <recommendedName>
        <fullName evidence="3">Protein kinase domain-containing protein</fullName>
    </recommendedName>
</protein>
<keyword evidence="1" id="KW-0547">Nucleotide-binding</keyword>